<dbReference type="SMART" id="SM00380">
    <property type="entry name" value="AP2"/>
    <property type="match status" value="1"/>
</dbReference>
<accession>A0A8J5C6F0</accession>
<dbReference type="InterPro" id="IPR044800">
    <property type="entry name" value="LEC2-like"/>
</dbReference>
<sequence length="336" mass="37617">MRSIRSLSPLFYEKMCIIFYIASEIHIAGIPTPRSFRMETSCVENRQCEVIEPEVSSESGGTLAAAPAQPEYMGVVPLPYGRWGAQFYDRERRVWLGAFDVKAEAARAYDVAVRRFRGCGAVTNFEPLEAEELAFLCSRSKEEIVDMLRKQTYRDELKLVRNRGAAAAAGAEQRKPLFEKALMPSDVGKLNRLVIPKHHAEKHLPLREDDRGVVLSFEDERGKVWRFRYSYWKSIKTYVLTRGWNWFVKEKGLRAGDVVTFHGSTSGEEKRLFIFPRGGRVAPAAATRSIRLFGVDIVGGAIGAAATAAAVGIKRKISCDDRSESSCDDAGADRLK</sequence>
<keyword evidence="5" id="KW-0539">Nucleus</keyword>
<dbReference type="GO" id="GO:0003700">
    <property type="term" value="F:DNA-binding transcription factor activity"/>
    <property type="evidence" value="ECO:0007669"/>
    <property type="project" value="InterPro"/>
</dbReference>
<feature type="domain" description="TF-B3" evidence="6">
    <location>
        <begin position="178"/>
        <end position="278"/>
    </location>
</feature>
<feature type="domain" description="AP2/ERF" evidence="7">
    <location>
        <begin position="71"/>
        <end position="126"/>
    </location>
</feature>
<dbReference type="PANTHER" id="PTHR31140">
    <property type="entry name" value="B3 DOMAIN-CONTAINING TRANSCRIPTION FACTOR ABI3"/>
    <property type="match status" value="1"/>
</dbReference>
<dbReference type="Pfam" id="PF02362">
    <property type="entry name" value="B3"/>
    <property type="match status" value="1"/>
</dbReference>
<dbReference type="Proteomes" id="UP000734854">
    <property type="component" value="Unassembled WGS sequence"/>
</dbReference>
<comment type="caution">
    <text evidence="8">The sequence shown here is derived from an EMBL/GenBank/DDBJ whole genome shotgun (WGS) entry which is preliminary data.</text>
</comment>
<evidence type="ECO:0000256" key="1">
    <source>
        <dbReference type="ARBA" id="ARBA00004123"/>
    </source>
</evidence>
<keyword evidence="3" id="KW-0238">DNA-binding</keyword>
<keyword evidence="2" id="KW-0805">Transcription regulation</keyword>
<dbReference type="OrthoDB" id="206537at2759"/>
<dbReference type="PANTHER" id="PTHR31140:SF1">
    <property type="entry name" value="AP2_ERF AND B3 DOMAIN-CONTAINING TRANSCRIPTION REPRESSOR RAV2"/>
    <property type="match status" value="1"/>
</dbReference>
<comment type="subcellular location">
    <subcellularLocation>
        <location evidence="1">Nucleus</location>
    </subcellularLocation>
</comment>
<evidence type="ECO:0000259" key="6">
    <source>
        <dbReference type="PROSITE" id="PS50863"/>
    </source>
</evidence>
<keyword evidence="9" id="KW-1185">Reference proteome</keyword>
<dbReference type="InterPro" id="IPR003340">
    <property type="entry name" value="B3_DNA-bd"/>
</dbReference>
<dbReference type="PROSITE" id="PS51032">
    <property type="entry name" value="AP2_ERF"/>
    <property type="match status" value="1"/>
</dbReference>
<evidence type="ECO:0000256" key="5">
    <source>
        <dbReference type="ARBA" id="ARBA00023242"/>
    </source>
</evidence>
<evidence type="ECO:0000256" key="3">
    <source>
        <dbReference type="ARBA" id="ARBA00023125"/>
    </source>
</evidence>
<keyword evidence="4" id="KW-0804">Transcription</keyword>
<proteinExistence type="predicted"/>
<dbReference type="SMART" id="SM01019">
    <property type="entry name" value="B3"/>
    <property type="match status" value="1"/>
</dbReference>
<dbReference type="CDD" id="cd10017">
    <property type="entry name" value="B3_DNA"/>
    <property type="match status" value="1"/>
</dbReference>
<evidence type="ECO:0000313" key="8">
    <source>
        <dbReference type="EMBL" id="KAG6469072.1"/>
    </source>
</evidence>
<dbReference type="PROSITE" id="PS50863">
    <property type="entry name" value="B3"/>
    <property type="match status" value="1"/>
</dbReference>
<dbReference type="GO" id="GO:0005634">
    <property type="term" value="C:nucleus"/>
    <property type="evidence" value="ECO:0007669"/>
    <property type="project" value="UniProtKB-SubCell"/>
</dbReference>
<protein>
    <submittedName>
        <fullName evidence="8">Uncharacterized protein</fullName>
    </submittedName>
</protein>
<dbReference type="AlphaFoldDB" id="A0A8J5C6F0"/>
<gene>
    <name evidence="8" type="ORF">ZIOFF_073770</name>
</gene>
<reference evidence="8 9" key="1">
    <citation type="submission" date="2020-08" db="EMBL/GenBank/DDBJ databases">
        <title>Plant Genome Project.</title>
        <authorList>
            <person name="Zhang R.-G."/>
        </authorList>
    </citation>
    <scope>NUCLEOTIDE SEQUENCE [LARGE SCALE GENOMIC DNA]</scope>
    <source>
        <tissue evidence="8">Rhizome</tissue>
    </source>
</reference>
<organism evidence="8 9">
    <name type="scientific">Zingiber officinale</name>
    <name type="common">Ginger</name>
    <name type="synonym">Amomum zingiber</name>
    <dbReference type="NCBI Taxonomy" id="94328"/>
    <lineage>
        <taxon>Eukaryota</taxon>
        <taxon>Viridiplantae</taxon>
        <taxon>Streptophyta</taxon>
        <taxon>Embryophyta</taxon>
        <taxon>Tracheophyta</taxon>
        <taxon>Spermatophyta</taxon>
        <taxon>Magnoliopsida</taxon>
        <taxon>Liliopsida</taxon>
        <taxon>Zingiberales</taxon>
        <taxon>Zingiberaceae</taxon>
        <taxon>Zingiber</taxon>
    </lineage>
</organism>
<dbReference type="EMBL" id="JACMSC010000022">
    <property type="protein sequence ID" value="KAG6469072.1"/>
    <property type="molecule type" value="Genomic_DNA"/>
</dbReference>
<evidence type="ECO:0000259" key="7">
    <source>
        <dbReference type="PROSITE" id="PS51032"/>
    </source>
</evidence>
<dbReference type="GO" id="GO:0003677">
    <property type="term" value="F:DNA binding"/>
    <property type="evidence" value="ECO:0007669"/>
    <property type="project" value="UniProtKB-KW"/>
</dbReference>
<evidence type="ECO:0000313" key="9">
    <source>
        <dbReference type="Proteomes" id="UP000734854"/>
    </source>
</evidence>
<name>A0A8J5C6F0_ZINOF</name>
<dbReference type="InterPro" id="IPR001471">
    <property type="entry name" value="AP2/ERF_dom"/>
</dbReference>
<dbReference type="CDD" id="cd00018">
    <property type="entry name" value="AP2"/>
    <property type="match status" value="1"/>
</dbReference>
<evidence type="ECO:0000256" key="2">
    <source>
        <dbReference type="ARBA" id="ARBA00023015"/>
    </source>
</evidence>
<evidence type="ECO:0000256" key="4">
    <source>
        <dbReference type="ARBA" id="ARBA00023163"/>
    </source>
</evidence>